<keyword evidence="2" id="KW-1185">Reference proteome</keyword>
<protein>
    <submittedName>
        <fullName evidence="1">SRPBCC family protein</fullName>
    </submittedName>
</protein>
<gene>
    <name evidence="1" type="ORF">JHL16_32545</name>
</gene>
<accession>A0ACC5REM7</accession>
<comment type="caution">
    <text evidence="1">The sequence shown here is derived from an EMBL/GenBank/DDBJ whole genome shotgun (WGS) entry which is preliminary data.</text>
</comment>
<dbReference type="EMBL" id="JAENHL010000008">
    <property type="protein sequence ID" value="MBK1871141.1"/>
    <property type="molecule type" value="Genomic_DNA"/>
</dbReference>
<proteinExistence type="predicted"/>
<sequence length="157" mass="16402">MRLIALVAAASAACLAPLAAEAASVSKKVEIAAAPDKVWAAIGGFCDIGSWLPIVATCEMTETGGKKVRTLTTGDGGVLVESLERWDDAGMSYTYRIQSSPLPMENYIATIKVSGKGKASTVEWSSSFDPKGAPEADVVKTISGIYQAGFDGLKKKL</sequence>
<evidence type="ECO:0000313" key="2">
    <source>
        <dbReference type="Proteomes" id="UP000616151"/>
    </source>
</evidence>
<dbReference type="Proteomes" id="UP000616151">
    <property type="component" value="Unassembled WGS sequence"/>
</dbReference>
<reference evidence="1" key="1">
    <citation type="submission" date="2021-01" db="EMBL/GenBank/DDBJ databases">
        <authorList>
            <person name="Sun Q."/>
        </authorList>
    </citation>
    <scope>NUCLEOTIDE SEQUENCE</scope>
    <source>
        <strain evidence="1">YIM B02566</strain>
    </source>
</reference>
<name>A0ACC5REM7_9HYPH</name>
<organism evidence="1 2">
    <name type="scientific">Taklimakanibacter albus</name>
    <dbReference type="NCBI Taxonomy" id="2800327"/>
    <lineage>
        <taxon>Bacteria</taxon>
        <taxon>Pseudomonadati</taxon>
        <taxon>Pseudomonadota</taxon>
        <taxon>Alphaproteobacteria</taxon>
        <taxon>Hyphomicrobiales</taxon>
        <taxon>Aestuariivirgaceae</taxon>
        <taxon>Taklimakanibacter</taxon>
    </lineage>
</organism>
<evidence type="ECO:0000313" key="1">
    <source>
        <dbReference type="EMBL" id="MBK1871141.1"/>
    </source>
</evidence>